<dbReference type="EC" id="1.20.4.1" evidence="3"/>
<dbReference type="PANTHER" id="PTHR43428">
    <property type="entry name" value="ARSENATE REDUCTASE"/>
    <property type="match status" value="1"/>
</dbReference>
<dbReference type="STRING" id="1873524.HSR6_0169"/>
<dbReference type="SUPFAM" id="SSF52788">
    <property type="entry name" value="Phosphotyrosine protein phosphatases I"/>
    <property type="match status" value="1"/>
</dbReference>
<dbReference type="KEGG" id="halh:HTSR_0173"/>
<dbReference type="SMART" id="SM00226">
    <property type="entry name" value="LMWPc"/>
    <property type="match status" value="1"/>
</dbReference>
<proteinExistence type="predicted"/>
<keyword evidence="1" id="KW-0059">Arsenical resistance</keyword>
<feature type="domain" description="Phosphotyrosine protein phosphatase I" evidence="2">
    <location>
        <begin position="5"/>
        <end position="136"/>
    </location>
</feature>
<dbReference type="PANTHER" id="PTHR43428:SF1">
    <property type="entry name" value="ARSENATE REDUCTASE"/>
    <property type="match status" value="1"/>
</dbReference>
<gene>
    <name evidence="3" type="ORF">HTSR_0173</name>
</gene>
<dbReference type="AlphaFoldDB" id="A0A1D8S205"/>
<reference evidence="3 4" key="1">
    <citation type="submission" date="2016-06" db="EMBL/GenBank/DDBJ databases">
        <title>Discovery of anaerobic lithoheterotrophic haloarchaeon capable of sulfur respiration by hydrogen and formate.</title>
        <authorList>
            <person name="Sorokin D.Y."/>
            <person name="Kublanov I.V."/>
            <person name="Roman P."/>
            <person name="Sinninghe Damste J.S."/>
            <person name="Golyshin P.N."/>
            <person name="Rojo D."/>
            <person name="Ciordia S."/>
            <person name="Mena Md.C."/>
            <person name="Ferrer M."/>
            <person name="Smedile F."/>
            <person name="Messina E."/>
            <person name="La Cono V."/>
            <person name="Yakimov M.M."/>
        </authorList>
    </citation>
    <scope>NUCLEOTIDE SEQUENCE [LARGE SCALE GENOMIC DNA]</scope>
    <source>
        <strain evidence="3 4">HTSR1</strain>
    </source>
</reference>
<dbReference type="PATRIC" id="fig|1855411.3.peg.171"/>
<accession>A0A1D8S205</accession>
<organism evidence="3 4">
    <name type="scientific">Halodesulfurarchaeum formicicum</name>
    <dbReference type="NCBI Taxonomy" id="1873524"/>
    <lineage>
        <taxon>Archaea</taxon>
        <taxon>Methanobacteriati</taxon>
        <taxon>Methanobacteriota</taxon>
        <taxon>Stenosarchaea group</taxon>
        <taxon>Halobacteria</taxon>
        <taxon>Halobacteriales</taxon>
        <taxon>Halobacteriaceae</taxon>
        <taxon>Halodesulfurarchaeum</taxon>
    </lineage>
</organism>
<protein>
    <submittedName>
        <fullName evidence="3">Arsenate reductase (Glutaredoxin) ArsC</fullName>
        <ecNumber evidence="3">1.20.4.1</ecNumber>
    </submittedName>
</protein>
<dbReference type="GO" id="GO:0008794">
    <property type="term" value="F:arsenate reductase (glutaredoxin) activity"/>
    <property type="evidence" value="ECO:0007669"/>
    <property type="project" value="UniProtKB-EC"/>
</dbReference>
<dbReference type="EMBL" id="CP016070">
    <property type="protein sequence ID" value="AOW79380.1"/>
    <property type="molecule type" value="Genomic_DNA"/>
</dbReference>
<dbReference type="GO" id="GO:0046685">
    <property type="term" value="P:response to arsenic-containing substance"/>
    <property type="evidence" value="ECO:0007669"/>
    <property type="project" value="UniProtKB-KW"/>
</dbReference>
<dbReference type="InterPro" id="IPR036196">
    <property type="entry name" value="Ptyr_pPase_sf"/>
</dbReference>
<dbReference type="Gene3D" id="3.40.50.2300">
    <property type="match status" value="1"/>
</dbReference>
<sequence length="152" mass="16508">MSEPTRIAFVCVENAGRSQMAAAFARRTVEERDLDGIEIYSGGTDPAAAVHDVVIEAMAETGIDISENQPRKLPRETVMAMDYVITMGCSADDVCPATWRGDSRDWGLPDPGGQPLDAVRAIRDEIGERVERLLEAVRTGGEPTSGEIEPEF</sequence>
<evidence type="ECO:0000313" key="4">
    <source>
        <dbReference type="Proteomes" id="UP000185608"/>
    </source>
</evidence>
<keyword evidence="3" id="KW-0560">Oxidoreductase</keyword>
<dbReference type="GeneID" id="29828189"/>
<dbReference type="Pfam" id="PF01451">
    <property type="entry name" value="LMWPc"/>
    <property type="match status" value="1"/>
</dbReference>
<dbReference type="CDD" id="cd16345">
    <property type="entry name" value="LMWP_ArsC"/>
    <property type="match status" value="1"/>
</dbReference>
<dbReference type="RefSeq" id="WP_070364154.1">
    <property type="nucleotide sequence ID" value="NZ_CP016070.1"/>
</dbReference>
<dbReference type="InterPro" id="IPR023485">
    <property type="entry name" value="Ptyr_pPase"/>
</dbReference>
<evidence type="ECO:0000256" key="1">
    <source>
        <dbReference type="ARBA" id="ARBA00022849"/>
    </source>
</evidence>
<evidence type="ECO:0000259" key="2">
    <source>
        <dbReference type="SMART" id="SM00226"/>
    </source>
</evidence>
<name>A0A1D8S205_9EURY</name>
<dbReference type="Proteomes" id="UP000185608">
    <property type="component" value="Chromosome"/>
</dbReference>
<evidence type="ECO:0000313" key="3">
    <source>
        <dbReference type="EMBL" id="AOW79380.1"/>
    </source>
</evidence>